<keyword evidence="1" id="KW-0472">Membrane</keyword>
<feature type="transmembrane region" description="Helical" evidence="1">
    <location>
        <begin position="6"/>
        <end position="24"/>
    </location>
</feature>
<reference evidence="2 3" key="1">
    <citation type="submission" date="2023-11" db="EMBL/GenBank/DDBJ databases">
        <authorList>
            <person name="Cook R."/>
            <person name="Crisci M."/>
            <person name="Pye H."/>
            <person name="Adriaenssens E."/>
            <person name="Santini J."/>
        </authorList>
    </citation>
    <scope>NUCLEOTIDE SEQUENCE [LARGE SCALE GENOMIC DNA]</scope>
    <source>
        <strain evidence="2">Lak_Megaphage_RVC_JS4_GC31</strain>
    </source>
</reference>
<keyword evidence="3" id="KW-1185">Reference proteome</keyword>
<keyword evidence="1" id="KW-1133">Transmembrane helix</keyword>
<accession>A0ABZ0Z203</accession>
<protein>
    <submittedName>
        <fullName evidence="2">Uncharacterized protein</fullName>
    </submittedName>
</protein>
<evidence type="ECO:0000256" key="1">
    <source>
        <dbReference type="SAM" id="Phobius"/>
    </source>
</evidence>
<dbReference type="Proteomes" id="UP001349343">
    <property type="component" value="Segment"/>
</dbReference>
<evidence type="ECO:0000313" key="3">
    <source>
        <dbReference type="Proteomes" id="UP001349343"/>
    </source>
</evidence>
<organism evidence="2 3">
    <name type="scientific">phage Lak_Megaphage_RVC_JS4_GC31</name>
    <dbReference type="NCBI Taxonomy" id="3109228"/>
    <lineage>
        <taxon>Viruses</taxon>
        <taxon>Duplodnaviria</taxon>
        <taxon>Heunggongvirae</taxon>
        <taxon>Uroviricota</taxon>
        <taxon>Caudoviricetes</taxon>
        <taxon>Caudoviricetes code 15 clade</taxon>
    </lineage>
</organism>
<proteinExistence type="predicted"/>
<evidence type="ECO:0000313" key="2">
    <source>
        <dbReference type="EMBL" id="WQJ53054.1"/>
    </source>
</evidence>
<dbReference type="EMBL" id="OR769222">
    <property type="protein sequence ID" value="WQJ53054.1"/>
    <property type="molecule type" value="Genomic_DNA"/>
</dbReference>
<keyword evidence="1" id="KW-0812">Transmembrane</keyword>
<name>A0ABZ0Z203_9CAUD</name>
<sequence>MTADIILFLLLICFFVYFGIRLQYMNDIPFPSLKVWNPFGPVEYTIKEVTEVNSNYENCIKYYKIYWNLYPALKKIGINLMETSDQIVYIGNGYENIQNYFKTVLSAINFINADRVRYNYTINKGNS</sequence>